<dbReference type="Proteomes" id="UP000054477">
    <property type="component" value="Unassembled WGS sequence"/>
</dbReference>
<dbReference type="AlphaFoldDB" id="A0A0C9X2S9"/>
<dbReference type="HOGENOM" id="CLU_2333926_0_0_1"/>
<name>A0A0C9X2S9_9AGAR</name>
<proteinExistence type="predicted"/>
<protein>
    <submittedName>
        <fullName evidence="1">Uncharacterized protein</fullName>
    </submittedName>
</protein>
<reference evidence="2" key="2">
    <citation type="submission" date="2015-01" db="EMBL/GenBank/DDBJ databases">
        <title>Evolutionary Origins and Diversification of the Mycorrhizal Mutualists.</title>
        <authorList>
            <consortium name="DOE Joint Genome Institute"/>
            <consortium name="Mycorrhizal Genomics Consortium"/>
            <person name="Kohler A."/>
            <person name="Kuo A."/>
            <person name="Nagy L.G."/>
            <person name="Floudas D."/>
            <person name="Copeland A."/>
            <person name="Barry K.W."/>
            <person name="Cichocki N."/>
            <person name="Veneault-Fourrey C."/>
            <person name="LaButti K."/>
            <person name="Lindquist E.A."/>
            <person name="Lipzen A."/>
            <person name="Lundell T."/>
            <person name="Morin E."/>
            <person name="Murat C."/>
            <person name="Riley R."/>
            <person name="Ohm R."/>
            <person name="Sun H."/>
            <person name="Tunlid A."/>
            <person name="Henrissat B."/>
            <person name="Grigoriev I.V."/>
            <person name="Hibbett D.S."/>
            <person name="Martin F."/>
        </authorList>
    </citation>
    <scope>NUCLEOTIDE SEQUENCE [LARGE SCALE GENOMIC DNA]</scope>
    <source>
        <strain evidence="2">LaAM-08-1</strain>
    </source>
</reference>
<accession>A0A0C9X2S9</accession>
<dbReference type="EMBL" id="KN838953">
    <property type="protein sequence ID" value="KIJ91946.1"/>
    <property type="molecule type" value="Genomic_DNA"/>
</dbReference>
<dbReference type="OrthoDB" id="10572952at2759"/>
<sequence>MTVSSFFSCPLWLDINAQRKIIDNTTTPNAINRHRPPSTSPLSNSHNPLLVLDFLGSSGHPSKLTVAQDDTFISLYNIKAIQQLITERQDNRMRTPTD</sequence>
<organism evidence="1 2">
    <name type="scientific">Laccaria amethystina LaAM-08-1</name>
    <dbReference type="NCBI Taxonomy" id="1095629"/>
    <lineage>
        <taxon>Eukaryota</taxon>
        <taxon>Fungi</taxon>
        <taxon>Dikarya</taxon>
        <taxon>Basidiomycota</taxon>
        <taxon>Agaricomycotina</taxon>
        <taxon>Agaricomycetes</taxon>
        <taxon>Agaricomycetidae</taxon>
        <taxon>Agaricales</taxon>
        <taxon>Agaricineae</taxon>
        <taxon>Hydnangiaceae</taxon>
        <taxon>Laccaria</taxon>
    </lineage>
</organism>
<evidence type="ECO:0000313" key="2">
    <source>
        <dbReference type="Proteomes" id="UP000054477"/>
    </source>
</evidence>
<keyword evidence="2" id="KW-1185">Reference proteome</keyword>
<gene>
    <name evidence="1" type="ORF">K443DRAFT_13990</name>
</gene>
<evidence type="ECO:0000313" key="1">
    <source>
        <dbReference type="EMBL" id="KIJ91946.1"/>
    </source>
</evidence>
<reference evidence="1 2" key="1">
    <citation type="submission" date="2014-04" db="EMBL/GenBank/DDBJ databases">
        <authorList>
            <consortium name="DOE Joint Genome Institute"/>
            <person name="Kuo A."/>
            <person name="Kohler A."/>
            <person name="Nagy L.G."/>
            <person name="Floudas D."/>
            <person name="Copeland A."/>
            <person name="Barry K.W."/>
            <person name="Cichocki N."/>
            <person name="Veneault-Fourrey C."/>
            <person name="LaButti K."/>
            <person name="Lindquist E.A."/>
            <person name="Lipzen A."/>
            <person name="Lundell T."/>
            <person name="Morin E."/>
            <person name="Murat C."/>
            <person name="Sun H."/>
            <person name="Tunlid A."/>
            <person name="Henrissat B."/>
            <person name="Grigoriev I.V."/>
            <person name="Hibbett D.S."/>
            <person name="Martin F."/>
            <person name="Nordberg H.P."/>
            <person name="Cantor M.N."/>
            <person name="Hua S.X."/>
        </authorList>
    </citation>
    <scope>NUCLEOTIDE SEQUENCE [LARGE SCALE GENOMIC DNA]</scope>
    <source>
        <strain evidence="1 2">LaAM-08-1</strain>
    </source>
</reference>